<keyword evidence="3" id="KW-0858">Xylan degradation</keyword>
<feature type="region of interest" description="Disordered" evidence="8">
    <location>
        <begin position="49"/>
        <end position="88"/>
    </location>
</feature>
<dbReference type="EMBL" id="LT607413">
    <property type="protein sequence ID" value="SCE84012.1"/>
    <property type="molecule type" value="Genomic_DNA"/>
</dbReference>
<evidence type="ECO:0000256" key="4">
    <source>
        <dbReference type="ARBA" id="ARBA00022729"/>
    </source>
</evidence>
<accession>A0A1C4VJ34</accession>
<protein>
    <submittedName>
        <fullName evidence="9">Polyhydroxybutyrate depolymerase</fullName>
    </submittedName>
</protein>
<evidence type="ECO:0000256" key="5">
    <source>
        <dbReference type="ARBA" id="ARBA00022801"/>
    </source>
</evidence>
<dbReference type="InterPro" id="IPR010126">
    <property type="entry name" value="Esterase_phb"/>
</dbReference>
<dbReference type="RefSeq" id="WP_231931628.1">
    <property type="nucleotide sequence ID" value="NZ_LT607413.1"/>
</dbReference>
<dbReference type="Proteomes" id="UP000198253">
    <property type="component" value="Chromosome I"/>
</dbReference>
<feature type="region of interest" description="Disordered" evidence="8">
    <location>
        <begin position="1"/>
        <end position="26"/>
    </location>
</feature>
<feature type="region of interest" description="Disordered" evidence="8">
    <location>
        <begin position="244"/>
        <end position="270"/>
    </location>
</feature>
<dbReference type="InterPro" id="IPR043595">
    <property type="entry name" value="FaeB/C/D"/>
</dbReference>
<keyword evidence="4" id="KW-0732">Signal</keyword>
<evidence type="ECO:0000256" key="1">
    <source>
        <dbReference type="ARBA" id="ARBA00004613"/>
    </source>
</evidence>
<dbReference type="PANTHER" id="PTHR38050:SF2">
    <property type="entry name" value="FERULOYL ESTERASE C-RELATED"/>
    <property type="match status" value="1"/>
</dbReference>
<keyword evidence="10" id="KW-1185">Reference proteome</keyword>
<dbReference type="InParanoid" id="A0A1C4VJ34"/>
<name>A0A1C4VJ34_MICEC</name>
<gene>
    <name evidence="9" type="ORF">GA0070618_1311</name>
</gene>
<evidence type="ECO:0000313" key="10">
    <source>
        <dbReference type="Proteomes" id="UP000198253"/>
    </source>
</evidence>
<keyword evidence="5" id="KW-0378">Hydrolase</keyword>
<evidence type="ECO:0000313" key="9">
    <source>
        <dbReference type="EMBL" id="SCE84012.1"/>
    </source>
</evidence>
<dbReference type="GO" id="GO:0030600">
    <property type="term" value="F:feruloyl esterase activity"/>
    <property type="evidence" value="ECO:0007669"/>
    <property type="project" value="InterPro"/>
</dbReference>
<evidence type="ECO:0000256" key="6">
    <source>
        <dbReference type="ARBA" id="ARBA00023277"/>
    </source>
</evidence>
<feature type="compositionally biased region" description="Basic and acidic residues" evidence="8">
    <location>
        <begin position="50"/>
        <end position="61"/>
    </location>
</feature>
<proteinExistence type="predicted"/>
<evidence type="ECO:0000256" key="3">
    <source>
        <dbReference type="ARBA" id="ARBA00022651"/>
    </source>
</evidence>
<organism evidence="9 10">
    <name type="scientific">Micromonospora echinospora</name>
    <name type="common">Micromonospora purpurea</name>
    <dbReference type="NCBI Taxonomy" id="1877"/>
    <lineage>
        <taxon>Bacteria</taxon>
        <taxon>Bacillati</taxon>
        <taxon>Actinomycetota</taxon>
        <taxon>Actinomycetes</taxon>
        <taxon>Micromonosporales</taxon>
        <taxon>Micromonosporaceae</taxon>
        <taxon>Micromonospora</taxon>
    </lineage>
</organism>
<dbReference type="Gene3D" id="3.40.50.1820">
    <property type="entry name" value="alpha/beta hydrolase"/>
    <property type="match status" value="1"/>
</dbReference>
<reference evidence="10" key="1">
    <citation type="submission" date="2016-06" db="EMBL/GenBank/DDBJ databases">
        <authorList>
            <person name="Varghese N."/>
            <person name="Submissions Spin"/>
        </authorList>
    </citation>
    <scope>NUCLEOTIDE SEQUENCE [LARGE SCALE GENOMIC DNA]</scope>
    <source>
        <strain evidence="10">DSM 43816</strain>
    </source>
</reference>
<dbReference type="FunCoup" id="A0A1C4VJ34">
    <property type="interactions" value="19"/>
</dbReference>
<dbReference type="AlphaFoldDB" id="A0A1C4VJ34"/>
<dbReference type="PANTHER" id="PTHR38050">
    <property type="match status" value="1"/>
</dbReference>
<dbReference type="GO" id="GO:0045493">
    <property type="term" value="P:xylan catabolic process"/>
    <property type="evidence" value="ECO:0007669"/>
    <property type="project" value="UniProtKB-KW"/>
</dbReference>
<keyword evidence="2" id="KW-0964">Secreted</keyword>
<dbReference type="SUPFAM" id="SSF53474">
    <property type="entry name" value="alpha/beta-Hydrolases"/>
    <property type="match status" value="1"/>
</dbReference>
<feature type="compositionally biased region" description="Polar residues" evidence="8">
    <location>
        <begin position="65"/>
        <end position="85"/>
    </location>
</feature>
<sequence length="362" mass="37863">MMPLTARRREATTSRPAGAPGGTRRLRSPSLLAGFLAALVGLTGAVGCTADRRDDRRDGDRAPAPNTSTAPGSGSDVPTGSSAHTLTVDGRERTYRLYRPASLELTGPVPLVVMLHGAAGTGEQAEEAYGWTEEADRGGFVVAFPDGVKRAWAASEHCCGQPVRQGVDDVAFVEALVGTLRDRMPVDPARTYVTGISNGGLLAYRLACDTDLFAAVGAVATSLAGECASPAPVSVLHIHGLRDETMPYRGGPGKRDNDGTGRNPVKIDGPPLTELMAKWRAVDDCAAPTERADGPVTRSTSSCAQGRAVDLITIADAGHQWPGGKPNPRAEQLLGLEPPSTALDATAEIWKFFDAHPRPAGS</sequence>
<comment type="subcellular location">
    <subcellularLocation>
        <location evidence="1">Secreted</location>
    </subcellularLocation>
</comment>
<evidence type="ECO:0000256" key="8">
    <source>
        <dbReference type="SAM" id="MobiDB-lite"/>
    </source>
</evidence>
<evidence type="ECO:0000256" key="2">
    <source>
        <dbReference type="ARBA" id="ARBA00022525"/>
    </source>
</evidence>
<dbReference type="Pfam" id="PF10503">
    <property type="entry name" value="Esterase_PHB"/>
    <property type="match status" value="1"/>
</dbReference>
<evidence type="ECO:0000256" key="7">
    <source>
        <dbReference type="ARBA" id="ARBA00023326"/>
    </source>
</evidence>
<keyword evidence="7" id="KW-0624">Polysaccharide degradation</keyword>
<keyword evidence="6" id="KW-0119">Carbohydrate metabolism</keyword>
<dbReference type="InterPro" id="IPR029058">
    <property type="entry name" value="AB_hydrolase_fold"/>
</dbReference>
<dbReference type="GO" id="GO:0005576">
    <property type="term" value="C:extracellular region"/>
    <property type="evidence" value="ECO:0007669"/>
    <property type="project" value="UniProtKB-SubCell"/>
</dbReference>